<comment type="caution">
    <text evidence="1">The sequence shown here is derived from an EMBL/GenBank/DDBJ whole genome shotgun (WGS) entry which is preliminary data.</text>
</comment>
<sequence length="54" mass="6448">MHLNLSDAKYQTSLVYGVRRSGKAVFLLNVQRNYEKEKNHYFIRLNLGRENHLI</sequence>
<name>A0AA87AAL9_9LACO</name>
<reference evidence="1 2" key="1">
    <citation type="submission" date="2010-06" db="EMBL/GenBank/DDBJ databases">
        <authorList>
            <person name="Muzny D."/>
            <person name="Qin X."/>
            <person name="Buhay C."/>
            <person name="Dugan-Rocha S."/>
            <person name="Ding Y."/>
            <person name="Chen G."/>
            <person name="Hawes A."/>
            <person name="Holder M."/>
            <person name="Jhangiani S."/>
            <person name="Johnson A."/>
            <person name="Khan Z."/>
            <person name="Li Z."/>
            <person name="Liu W."/>
            <person name="Liu X."/>
            <person name="Perez L."/>
            <person name="Shen H."/>
            <person name="Wang Q."/>
            <person name="Watt J."/>
            <person name="Xi L."/>
            <person name="Xin Y."/>
            <person name="Zhou J."/>
            <person name="Deng J."/>
            <person name="Jiang H."/>
            <person name="Liu Y."/>
            <person name="Qu J."/>
            <person name="Song X.-Z."/>
            <person name="Zhang L."/>
            <person name="Villasana D."/>
            <person name="Johnson A."/>
            <person name="Liu J."/>
            <person name="Liyanage D."/>
            <person name="Lorensuhewa L."/>
            <person name="Robinson T."/>
            <person name="Song A."/>
            <person name="Song B.-B."/>
            <person name="Dinh H."/>
            <person name="Thornton R."/>
            <person name="Coyle M."/>
            <person name="Francisco L."/>
            <person name="Jackson L."/>
            <person name="Javaid M."/>
            <person name="Korchina V."/>
            <person name="Kovar C."/>
            <person name="Mata R."/>
            <person name="Mathew T."/>
            <person name="Ngo R."/>
            <person name="Nguyen L."/>
            <person name="Nguyen N."/>
            <person name="Okwuonu G."/>
            <person name="Ongeri F."/>
            <person name="Pham C."/>
            <person name="Simmons D."/>
            <person name="Wilczek-Boney K."/>
            <person name="Hale W."/>
            <person name="Jakkamsetti A."/>
            <person name="Pham P."/>
            <person name="Ruth R."/>
            <person name="San Lucas F."/>
            <person name="Warren J."/>
            <person name="Zhang J."/>
            <person name="Zhao Z."/>
            <person name="Zhou C."/>
            <person name="Zhu D."/>
            <person name="Lee S."/>
            <person name="Bess C."/>
            <person name="Blankenburg K."/>
            <person name="Forbes L."/>
            <person name="Fu Q."/>
            <person name="Gubbala S."/>
            <person name="Hirani K."/>
            <person name="Jayaseelan J.C."/>
            <person name="Lara F."/>
            <person name="Munidasa M."/>
            <person name="Palculict T."/>
            <person name="Patil S."/>
            <person name="Pu L.-L."/>
            <person name="Saada N."/>
            <person name="Tang L."/>
            <person name="Weissenberger G."/>
            <person name="Zhu Y."/>
            <person name="Hemphill L."/>
            <person name="Shang Y."/>
            <person name="Youmans B."/>
            <person name="Ayvaz T."/>
            <person name="Ross M."/>
            <person name="Santibanez J."/>
            <person name="Aqrawi P."/>
            <person name="Gross S."/>
            <person name="Joshi V."/>
            <person name="Fowler G."/>
            <person name="Nazareth L."/>
            <person name="Reid J."/>
            <person name="Worley K."/>
            <person name="Petrosino J."/>
            <person name="Highlander S."/>
            <person name="Gibbs R."/>
        </authorList>
    </citation>
    <scope>NUCLEOTIDE SEQUENCE [LARGE SCALE GENOMIC DNA]</scope>
    <source>
        <strain evidence="1 2">JV-V03</strain>
    </source>
</reference>
<organism evidence="1 2">
    <name type="scientific">Lactobacillus paragasseri JV-V03</name>
    <dbReference type="NCBI Taxonomy" id="525326"/>
    <lineage>
        <taxon>Bacteria</taxon>
        <taxon>Bacillati</taxon>
        <taxon>Bacillota</taxon>
        <taxon>Bacilli</taxon>
        <taxon>Lactobacillales</taxon>
        <taxon>Lactobacillaceae</taxon>
        <taxon>Lactobacillus</taxon>
    </lineage>
</organism>
<protein>
    <recommendedName>
        <fullName evidence="3">AAA domain-containing protein</fullName>
    </recommendedName>
</protein>
<accession>A0AA87AAL9</accession>
<gene>
    <name evidence="1" type="ORF">HMPREF0514_10693</name>
</gene>
<evidence type="ECO:0000313" key="2">
    <source>
        <dbReference type="Proteomes" id="UP000003672"/>
    </source>
</evidence>
<evidence type="ECO:0000313" key="1">
    <source>
        <dbReference type="EMBL" id="EFJ70249.1"/>
    </source>
</evidence>
<evidence type="ECO:0008006" key="3">
    <source>
        <dbReference type="Google" id="ProtNLM"/>
    </source>
</evidence>
<dbReference type="Proteomes" id="UP000003672">
    <property type="component" value="Unassembled WGS sequence"/>
</dbReference>
<dbReference type="AlphaFoldDB" id="A0AA87AAL9"/>
<proteinExistence type="predicted"/>
<dbReference type="RefSeq" id="WP_003648893.1">
    <property type="nucleotide sequence ID" value="NZ_CP040500.1"/>
</dbReference>
<dbReference type="EMBL" id="ACGO02000001">
    <property type="protein sequence ID" value="EFJ70249.1"/>
    <property type="molecule type" value="Genomic_DNA"/>
</dbReference>